<dbReference type="InterPro" id="IPR002347">
    <property type="entry name" value="SDR_fam"/>
</dbReference>
<evidence type="ECO:0000256" key="3">
    <source>
        <dbReference type="RuleBase" id="RU000363"/>
    </source>
</evidence>
<reference evidence="4 5" key="1">
    <citation type="journal article" date="2018" name="Nat. Biotechnol.">
        <title>A standardized bacterial taxonomy based on genome phylogeny substantially revises the tree of life.</title>
        <authorList>
            <person name="Parks D.H."/>
            <person name="Chuvochina M."/>
            <person name="Waite D.W."/>
            <person name="Rinke C."/>
            <person name="Skarshewski A."/>
            <person name="Chaumeil P.A."/>
            <person name="Hugenholtz P."/>
        </authorList>
    </citation>
    <scope>NUCLEOTIDE SEQUENCE [LARGE SCALE GENOMIC DNA]</scope>
    <source>
        <strain evidence="4">UBA9375</strain>
    </source>
</reference>
<sequence length="247" mass="25600">MGYEIQGQVALVTGANRGIGKVILEGLLKEGVAKVYAAVRDTSSVAGLIDEYGDKVVPVEFDLTKPALIKNAAEVASDVSLVVNNAGVLKPATALSEDAVESLEFEMTANVYGLIRVAQAFAPVLKANGGGALVQLNSVASLKTFPDFTTYCASKAASYAVTQALKEQLKGQGTLVVSVHPGPIATDMGHDAGFDEIAESPELVAEGIVAALKAGEFHVFPDSMAKDVGAAYHSFAENVIEAEMAEG</sequence>
<protein>
    <submittedName>
        <fullName evidence="4">Short-chain dehydrogenase</fullName>
    </submittedName>
</protein>
<comment type="similarity">
    <text evidence="1 3">Belongs to the short-chain dehydrogenases/reductases (SDR) family.</text>
</comment>
<proteinExistence type="inferred from homology"/>
<evidence type="ECO:0000313" key="5">
    <source>
        <dbReference type="Proteomes" id="UP000263642"/>
    </source>
</evidence>
<dbReference type="SUPFAM" id="SSF51735">
    <property type="entry name" value="NAD(P)-binding Rossmann-fold domains"/>
    <property type="match status" value="1"/>
</dbReference>
<organism evidence="4 5">
    <name type="scientific">Gimesia maris</name>
    <dbReference type="NCBI Taxonomy" id="122"/>
    <lineage>
        <taxon>Bacteria</taxon>
        <taxon>Pseudomonadati</taxon>
        <taxon>Planctomycetota</taxon>
        <taxon>Planctomycetia</taxon>
        <taxon>Planctomycetales</taxon>
        <taxon>Planctomycetaceae</taxon>
        <taxon>Gimesia</taxon>
    </lineage>
</organism>
<dbReference type="Gene3D" id="3.40.50.720">
    <property type="entry name" value="NAD(P)-binding Rossmann-like Domain"/>
    <property type="match status" value="1"/>
</dbReference>
<dbReference type="Pfam" id="PF00106">
    <property type="entry name" value="adh_short"/>
    <property type="match status" value="1"/>
</dbReference>
<accession>A0A3D3RGC2</accession>
<dbReference type="PANTHER" id="PTHR43669:SF3">
    <property type="entry name" value="ALCOHOL DEHYDROGENASE, PUTATIVE (AFU_ORTHOLOGUE AFUA_3G03445)-RELATED"/>
    <property type="match status" value="1"/>
</dbReference>
<dbReference type="InterPro" id="IPR036291">
    <property type="entry name" value="NAD(P)-bd_dom_sf"/>
</dbReference>
<gene>
    <name evidence="4" type="ORF">DIT97_30470</name>
</gene>
<evidence type="ECO:0000313" key="4">
    <source>
        <dbReference type="EMBL" id="HCO27122.1"/>
    </source>
</evidence>
<dbReference type="AlphaFoldDB" id="A0A3D3RGC2"/>
<dbReference type="GO" id="GO:0016491">
    <property type="term" value="F:oxidoreductase activity"/>
    <property type="evidence" value="ECO:0007669"/>
    <property type="project" value="UniProtKB-KW"/>
</dbReference>
<dbReference type="EMBL" id="DQAY01000190">
    <property type="protein sequence ID" value="HCO27122.1"/>
    <property type="molecule type" value="Genomic_DNA"/>
</dbReference>
<dbReference type="RefSeq" id="WP_154934455.1">
    <property type="nucleotide sequence ID" value="NZ_CP036341.1"/>
</dbReference>
<dbReference type="PANTHER" id="PTHR43669">
    <property type="entry name" value="5-KETO-D-GLUCONATE 5-REDUCTASE"/>
    <property type="match status" value="1"/>
</dbReference>
<evidence type="ECO:0000256" key="1">
    <source>
        <dbReference type="ARBA" id="ARBA00006484"/>
    </source>
</evidence>
<dbReference type="PRINTS" id="PR00080">
    <property type="entry name" value="SDRFAMILY"/>
</dbReference>
<dbReference type="PRINTS" id="PR00081">
    <property type="entry name" value="GDHRDH"/>
</dbReference>
<dbReference type="Proteomes" id="UP000263642">
    <property type="component" value="Unassembled WGS sequence"/>
</dbReference>
<dbReference type="NCBIfam" id="NF006120">
    <property type="entry name" value="PRK08264.1-6"/>
    <property type="match status" value="1"/>
</dbReference>
<keyword evidence="2" id="KW-0560">Oxidoreductase</keyword>
<comment type="caution">
    <text evidence="4">The sequence shown here is derived from an EMBL/GenBank/DDBJ whole genome shotgun (WGS) entry which is preliminary data.</text>
</comment>
<name>A0A3D3RGC2_9PLAN</name>
<evidence type="ECO:0000256" key="2">
    <source>
        <dbReference type="ARBA" id="ARBA00023002"/>
    </source>
</evidence>